<dbReference type="OrthoDB" id="5050747at2759"/>
<dbReference type="AlphaFoldDB" id="A0A1J7JBZ3"/>
<dbReference type="EMBL" id="KV875102">
    <property type="protein sequence ID" value="OIW25098.1"/>
    <property type="molecule type" value="Genomic_DNA"/>
</dbReference>
<evidence type="ECO:0000313" key="2">
    <source>
        <dbReference type="Proteomes" id="UP000182658"/>
    </source>
</evidence>
<reference evidence="1 2" key="1">
    <citation type="submission" date="2016-10" db="EMBL/GenBank/DDBJ databases">
        <title>Draft genome sequence of Coniochaeta ligniaria NRRL30616, a lignocellulolytic fungus for bioabatement of inhibitors in plant biomass hydrolysates.</title>
        <authorList>
            <consortium name="DOE Joint Genome Institute"/>
            <person name="Jimenez D.J."/>
            <person name="Hector R.E."/>
            <person name="Riley R."/>
            <person name="Sun H."/>
            <person name="Grigoriev I.V."/>
            <person name="Van Elsas J.D."/>
            <person name="Nichols N.N."/>
        </authorList>
    </citation>
    <scope>NUCLEOTIDE SEQUENCE [LARGE SCALE GENOMIC DNA]</scope>
    <source>
        <strain evidence="1 2">NRRL 30616</strain>
    </source>
</reference>
<organism evidence="1 2">
    <name type="scientific">Coniochaeta ligniaria NRRL 30616</name>
    <dbReference type="NCBI Taxonomy" id="1408157"/>
    <lineage>
        <taxon>Eukaryota</taxon>
        <taxon>Fungi</taxon>
        <taxon>Dikarya</taxon>
        <taxon>Ascomycota</taxon>
        <taxon>Pezizomycotina</taxon>
        <taxon>Sordariomycetes</taxon>
        <taxon>Sordariomycetidae</taxon>
        <taxon>Coniochaetales</taxon>
        <taxon>Coniochaetaceae</taxon>
        <taxon>Coniochaeta</taxon>
    </lineage>
</organism>
<proteinExistence type="predicted"/>
<dbReference type="Proteomes" id="UP000182658">
    <property type="component" value="Unassembled WGS sequence"/>
</dbReference>
<name>A0A1J7JBZ3_9PEZI</name>
<gene>
    <name evidence="1" type="ORF">CONLIGDRAFT_684972</name>
</gene>
<evidence type="ECO:0000313" key="1">
    <source>
        <dbReference type="EMBL" id="OIW25098.1"/>
    </source>
</evidence>
<accession>A0A1J7JBZ3</accession>
<dbReference type="InParanoid" id="A0A1J7JBZ3"/>
<sequence length="292" mass="32984">MTADWLPFREVPKDTDWESKFGDKWPEVQQLFTTFNYKLLRRSPIVMLHALLGASRLDREGRRAAIQRAKDEEMQARGAGTARVAPAGQKRVFEDTLSSEDIYNASPPANKRPRLSEADVSLNDNLQPLFRCLRALSSPAPNSRLLFLLSTTTYPNARLRPPAPARANPPAVPHGTHRYCTDVGHEFTHTVPAEFTTFNTYRVRVLYLKRRLGEVDCVVRDKPAVWTVVNALRDYDSEWYRVLVGKMAGGDLVVSGGAWDVPQKATETEIASSSTTPSLKRYVDEMYDVDHH</sequence>
<protein>
    <submittedName>
        <fullName evidence="1">Uncharacterized protein</fullName>
    </submittedName>
</protein>
<keyword evidence="2" id="KW-1185">Reference proteome</keyword>